<evidence type="ECO:0000313" key="2">
    <source>
        <dbReference type="EMBL" id="ESO86441.1"/>
    </source>
</evidence>
<feature type="signal peptide" evidence="1">
    <location>
        <begin position="1"/>
        <end position="19"/>
    </location>
</feature>
<dbReference type="GeneID" id="20240570"/>
<keyword evidence="1" id="KW-0732">Signal</keyword>
<accession>V3ZZL9</accession>
<name>V3ZZL9_LOTGI</name>
<reference evidence="2 3" key="1">
    <citation type="journal article" date="2013" name="Nature">
        <title>Insights into bilaterian evolution from three spiralian genomes.</title>
        <authorList>
            <person name="Simakov O."/>
            <person name="Marletaz F."/>
            <person name="Cho S.J."/>
            <person name="Edsinger-Gonzales E."/>
            <person name="Havlak P."/>
            <person name="Hellsten U."/>
            <person name="Kuo D.H."/>
            <person name="Larsson T."/>
            <person name="Lv J."/>
            <person name="Arendt D."/>
            <person name="Savage R."/>
            <person name="Osoegawa K."/>
            <person name="de Jong P."/>
            <person name="Grimwood J."/>
            <person name="Chapman J.A."/>
            <person name="Shapiro H."/>
            <person name="Aerts A."/>
            <person name="Otillar R.P."/>
            <person name="Terry A.Y."/>
            <person name="Boore J.L."/>
            <person name="Grigoriev I.V."/>
            <person name="Lindberg D.R."/>
            <person name="Seaver E.C."/>
            <person name="Weisblat D.A."/>
            <person name="Putnam N.H."/>
            <person name="Rokhsar D.S."/>
        </authorList>
    </citation>
    <scope>NUCLEOTIDE SEQUENCE [LARGE SCALE GENOMIC DNA]</scope>
</reference>
<organism evidence="2 3">
    <name type="scientific">Lottia gigantea</name>
    <name type="common">Giant owl limpet</name>
    <dbReference type="NCBI Taxonomy" id="225164"/>
    <lineage>
        <taxon>Eukaryota</taxon>
        <taxon>Metazoa</taxon>
        <taxon>Spiralia</taxon>
        <taxon>Lophotrochozoa</taxon>
        <taxon>Mollusca</taxon>
        <taxon>Gastropoda</taxon>
        <taxon>Patellogastropoda</taxon>
        <taxon>Lottioidea</taxon>
        <taxon>Lottiidae</taxon>
        <taxon>Lottia</taxon>
    </lineage>
</organism>
<evidence type="ECO:0000256" key="1">
    <source>
        <dbReference type="SAM" id="SignalP"/>
    </source>
</evidence>
<evidence type="ECO:0008006" key="4">
    <source>
        <dbReference type="Google" id="ProtNLM"/>
    </source>
</evidence>
<dbReference type="Proteomes" id="UP000030746">
    <property type="component" value="Unassembled WGS sequence"/>
</dbReference>
<dbReference type="EMBL" id="KB203083">
    <property type="protein sequence ID" value="ESO86441.1"/>
    <property type="molecule type" value="Genomic_DNA"/>
</dbReference>
<gene>
    <name evidence="2" type="ORF">LOTGIDRAFT_167255</name>
</gene>
<feature type="chain" id="PRO_5004716733" description="GDNF/GAS1 domain-containing protein" evidence="1">
    <location>
        <begin position="20"/>
        <end position="278"/>
    </location>
</feature>
<dbReference type="RefSeq" id="XP_009062974.1">
    <property type="nucleotide sequence ID" value="XM_009064726.1"/>
</dbReference>
<dbReference type="HOGENOM" id="CLU_1002167_0_0_1"/>
<keyword evidence="3" id="KW-1185">Reference proteome</keyword>
<protein>
    <recommendedName>
        <fullName evidence="4">GDNF/GAS1 domain-containing protein</fullName>
    </recommendedName>
</protein>
<proteinExistence type="predicted"/>
<dbReference type="KEGG" id="lgi:LOTGIDRAFT_167255"/>
<dbReference type="CTD" id="20240570"/>
<evidence type="ECO:0000313" key="3">
    <source>
        <dbReference type="Proteomes" id="UP000030746"/>
    </source>
</evidence>
<dbReference type="AlphaFoldDB" id="V3ZZL9"/>
<sequence>MSLIILVISLCCGLCVVNSAKCPNNPLEKITEFGELSRQLGQRPVSGIQPLCGQYCDEHKNSKYRKIQQQMFSILYPVCPPVGLEEDADALMDKTGGDCTALKGECARLASQTLDDGDAGRGEVCRSHKPTVECSLVYAKECLDSETKLYNSAFASYLRYYVSYCRKTQKPGGVTQPQSPPTNQSQIRCARLGKKCSKIAQKANVKNCSIMKKSYRCLDKYVKACKWMLSPYTLNAIQTSRSHLYNQCSLGADMMMGDENRQASGVGTVRSVIIISAD</sequence>